<accession>A0A6N3CDY2</accession>
<evidence type="ECO:0000313" key="1">
    <source>
        <dbReference type="EMBL" id="VYU13159.1"/>
    </source>
</evidence>
<dbReference type="AlphaFoldDB" id="A0A6N3CDY2"/>
<dbReference type="RefSeq" id="WP_421758089.1">
    <property type="nucleotide sequence ID" value="NZ_CACRTX010000008.1"/>
</dbReference>
<proteinExistence type="predicted"/>
<dbReference type="EMBL" id="CACRTX010000008">
    <property type="protein sequence ID" value="VYU13159.1"/>
    <property type="molecule type" value="Genomic_DNA"/>
</dbReference>
<sequence>MDYQEIARHFQTTSFDPQPFVQTAIDDRKVREKLVENVVDGQNHINEYFNSYLIIKEVAIRNPELIYDEWERIWALHTHKNSYHRWIAHDLITQLLVIDHEDKFEAIKREYVLLPKEEKISNFLKMSENIKEASRYKDIQQEIQLLFTDQTWLTNFNEKQVKRIEKVLQSFLAE</sequence>
<gene>
    <name evidence="1" type="ORF">ECLFYP2_02533</name>
</gene>
<name>A0A6N3CDY2_ENTCA</name>
<organism evidence="1">
    <name type="scientific">Enterococcus casseliflavus</name>
    <name type="common">Enterococcus flavescens</name>
    <dbReference type="NCBI Taxonomy" id="37734"/>
    <lineage>
        <taxon>Bacteria</taxon>
        <taxon>Bacillati</taxon>
        <taxon>Bacillota</taxon>
        <taxon>Bacilli</taxon>
        <taxon>Lactobacillales</taxon>
        <taxon>Enterococcaceae</taxon>
        <taxon>Enterococcus</taxon>
    </lineage>
</organism>
<reference evidence="1" key="1">
    <citation type="submission" date="2019-11" db="EMBL/GenBank/DDBJ databases">
        <authorList>
            <person name="Feng L."/>
        </authorList>
    </citation>
    <scope>NUCLEOTIDE SEQUENCE</scope>
    <source>
        <strain evidence="1">ECasseliflavusLFYP2</strain>
    </source>
</reference>
<protein>
    <submittedName>
        <fullName evidence="1">Uncharacterized protein</fullName>
    </submittedName>
</protein>